<reference evidence="1 2" key="1">
    <citation type="submission" date="2019-02" db="EMBL/GenBank/DDBJ databases">
        <title>Deep-cultivation of Planctomycetes and their phenomic and genomic characterization uncovers novel biology.</title>
        <authorList>
            <person name="Wiegand S."/>
            <person name="Jogler M."/>
            <person name="Boedeker C."/>
            <person name="Pinto D."/>
            <person name="Vollmers J."/>
            <person name="Rivas-Marin E."/>
            <person name="Kohn T."/>
            <person name="Peeters S.H."/>
            <person name="Heuer A."/>
            <person name="Rast P."/>
            <person name="Oberbeckmann S."/>
            <person name="Bunk B."/>
            <person name="Jeske O."/>
            <person name="Meyerdierks A."/>
            <person name="Storesund J.E."/>
            <person name="Kallscheuer N."/>
            <person name="Luecker S."/>
            <person name="Lage O.M."/>
            <person name="Pohl T."/>
            <person name="Merkel B.J."/>
            <person name="Hornburger P."/>
            <person name="Mueller R.-W."/>
            <person name="Bruemmer F."/>
            <person name="Labrenz M."/>
            <person name="Spormann A.M."/>
            <person name="Op den Camp H."/>
            <person name="Overmann J."/>
            <person name="Amann R."/>
            <person name="Jetten M.S.M."/>
            <person name="Mascher T."/>
            <person name="Medema M.H."/>
            <person name="Devos D.P."/>
            <person name="Kaster A.-K."/>
            <person name="Ovreas L."/>
            <person name="Rohde M."/>
            <person name="Galperin M.Y."/>
            <person name="Jogler C."/>
        </authorList>
    </citation>
    <scope>NUCLEOTIDE SEQUENCE [LARGE SCALE GENOMIC DNA]</scope>
    <source>
        <strain evidence="1 2">HG66A1</strain>
    </source>
</reference>
<dbReference type="RefSeq" id="WP_145191418.1">
    <property type="nucleotide sequence ID" value="NZ_CP036266.1"/>
</dbReference>
<sequence length="302" mass="34726">MRNRLFLIISFLVINFCLTRGLSASEIKAEDIVTVSPSSPVVGEKVTVTPNGFIEVDPKTWKVEPPNGEFDPTITSTGITFIPDKKGSWNISFSWTLEGTSGPEEMTIPVTVSIKPPATESDNQQQVAETTESQYQARVNKMLKESLVYYFDDNYSKNVIAVANAIEDKIPEIMKATEKEQVSELLDSIEKEYLENDLKNKSDDVRNAWKNFFNALRRRYEITFNVLRKNNLTVNELAPIVQNFVNALRASAAQELTRIQNYEVNRATYLNYMNKYSNASSKFKKNHKFRKYQKHKFYSYKH</sequence>
<name>A0A517PWD1_9PLAN</name>
<proteinExistence type="predicted"/>
<evidence type="ECO:0000313" key="1">
    <source>
        <dbReference type="EMBL" id="QDT23675.1"/>
    </source>
</evidence>
<organism evidence="1 2">
    <name type="scientific">Gimesia chilikensis</name>
    <dbReference type="NCBI Taxonomy" id="2605989"/>
    <lineage>
        <taxon>Bacteria</taxon>
        <taxon>Pseudomonadati</taxon>
        <taxon>Planctomycetota</taxon>
        <taxon>Planctomycetia</taxon>
        <taxon>Planctomycetales</taxon>
        <taxon>Planctomycetaceae</taxon>
        <taxon>Gimesia</taxon>
    </lineage>
</organism>
<accession>A0A517PWD1</accession>
<keyword evidence="2" id="KW-1185">Reference proteome</keyword>
<gene>
    <name evidence="1" type="ORF">HG66A1_54970</name>
</gene>
<protein>
    <submittedName>
        <fullName evidence="1">Uncharacterized protein</fullName>
    </submittedName>
</protein>
<dbReference type="Proteomes" id="UP000320421">
    <property type="component" value="Chromosome"/>
</dbReference>
<dbReference type="EMBL" id="CP036266">
    <property type="protein sequence ID" value="QDT23675.1"/>
    <property type="molecule type" value="Genomic_DNA"/>
</dbReference>
<dbReference type="AlphaFoldDB" id="A0A517PWD1"/>
<evidence type="ECO:0000313" key="2">
    <source>
        <dbReference type="Proteomes" id="UP000320421"/>
    </source>
</evidence>